<gene>
    <name evidence="2" type="ORF">LS79_001035</name>
</gene>
<accession>A0A4U8UAW0</accession>
<proteinExistence type="predicted"/>
<protein>
    <submittedName>
        <fullName evidence="2">Uncharacterized protein</fullName>
    </submittedName>
</protein>
<feature type="transmembrane region" description="Helical" evidence="1">
    <location>
        <begin position="554"/>
        <end position="575"/>
    </location>
</feature>
<comment type="caution">
    <text evidence="2">The sequence shown here is derived from an EMBL/GenBank/DDBJ whole genome shotgun (WGS) entry which is preliminary data.</text>
</comment>
<reference evidence="2 3" key="1">
    <citation type="journal article" date="2014" name="Genome Announc.">
        <title>Draft genome sequences of eight enterohepatic helicobacter species isolated from both laboratory and wild rodents.</title>
        <authorList>
            <person name="Sheh A."/>
            <person name="Shen Z."/>
            <person name="Fox J.G."/>
        </authorList>
    </citation>
    <scope>NUCLEOTIDE SEQUENCE [LARGE SCALE GENOMIC DNA]</scope>
    <source>
        <strain evidence="2 3">ATCC 49320</strain>
    </source>
</reference>
<keyword evidence="1" id="KW-0472">Membrane</keyword>
<evidence type="ECO:0000313" key="3">
    <source>
        <dbReference type="Proteomes" id="UP000029857"/>
    </source>
</evidence>
<name>A0A4U8UAW0_9HELI</name>
<keyword evidence="1" id="KW-1133">Transmembrane helix</keyword>
<dbReference type="AlphaFoldDB" id="A0A4U8UAW0"/>
<organism evidence="2 3">
    <name type="scientific">Helicobacter bilis</name>
    <dbReference type="NCBI Taxonomy" id="37372"/>
    <lineage>
        <taxon>Bacteria</taxon>
        <taxon>Pseudomonadati</taxon>
        <taxon>Campylobacterota</taxon>
        <taxon>Epsilonproteobacteria</taxon>
        <taxon>Campylobacterales</taxon>
        <taxon>Helicobacteraceae</taxon>
        <taxon>Helicobacter</taxon>
    </lineage>
</organism>
<evidence type="ECO:0000313" key="2">
    <source>
        <dbReference type="EMBL" id="TLE12008.1"/>
    </source>
</evidence>
<sequence length="645" mass="74432">MQILNAIIRKYRAFRDFWHTHIATYTYIDLYPHLKTPLDTNNSAPNKNNSIDSACNTARNKERETIESIQPYVAQNETGLESSISFDRLSDSKDSNEKLESNNYDSRFSANLNNSESLDSIHSTLQNSAFAQTTITQTTESLESSPNGWVQGAVVQNKENLKPSPSVSKSQDFISKSTQHLDFNTTACHINLEQSEREISSIELEQNLDSKPACYVERSETSNIESKTDFSLNAQNDNKQNLDSIKSMPQSSTSAQVAQNLDSKNHALNSQPQADLTRNLYSTQTTNKNPSTKDTIHSTQNLTQANLTPLLHALKKPYITLNQLNSNHTKPHPLANIFHCKKSMRMYYTILPLNSLEASNIDIEKSELKSPNMLDSIVPLKAKSNGLIPYNYECKYFLQNQNKTHFNFQLFAIKSEVLESYALKYSGKILCLNPLEMFSSLFTLYPHLKRYTIIFQDSNKHASCHYTQGFLTISVVLERTEALQNYYSLIEDFGEIFYCDFSGKADLLLDFKDIASLFNLPLKECLQLLALEYIRTKPAYIHFYARAFYSMRSFLKMLLFATLCIFIFYFLALFYHKYEYFQYLRHEALTHSTQIDSLYHKKQQYPLMYEKLFENLLTKQSLNFCLQQDYNEIESTWIQTDCNKP</sequence>
<dbReference type="Proteomes" id="UP000029857">
    <property type="component" value="Unassembled WGS sequence"/>
</dbReference>
<dbReference type="EMBL" id="JRPJ02000002">
    <property type="protein sequence ID" value="TLE12008.1"/>
    <property type="molecule type" value="Genomic_DNA"/>
</dbReference>
<keyword evidence="1" id="KW-0812">Transmembrane</keyword>
<evidence type="ECO:0000256" key="1">
    <source>
        <dbReference type="SAM" id="Phobius"/>
    </source>
</evidence>
<dbReference type="RefSeq" id="WP_034580219.1">
    <property type="nucleotide sequence ID" value="NZ_FZMS01000009.1"/>
</dbReference>